<evidence type="ECO:0000313" key="5">
    <source>
        <dbReference type="Proteomes" id="UP000193387"/>
    </source>
</evidence>
<dbReference type="Pfam" id="PF00583">
    <property type="entry name" value="Acetyltransf_1"/>
    <property type="match status" value="1"/>
</dbReference>
<dbReference type="PANTHER" id="PTHR43877">
    <property type="entry name" value="AMINOALKYLPHOSPHONATE N-ACETYLTRANSFERASE-RELATED-RELATED"/>
    <property type="match status" value="1"/>
</dbReference>
<proteinExistence type="predicted"/>
<organism evidence="4 5">
    <name type="scientific">Mycobacterium saskatchewanense</name>
    <dbReference type="NCBI Taxonomy" id="220927"/>
    <lineage>
        <taxon>Bacteria</taxon>
        <taxon>Bacillati</taxon>
        <taxon>Actinomycetota</taxon>
        <taxon>Actinomycetes</taxon>
        <taxon>Mycobacteriales</taxon>
        <taxon>Mycobacteriaceae</taxon>
        <taxon>Mycobacterium</taxon>
        <taxon>Mycobacterium simiae complex</taxon>
    </lineage>
</organism>
<gene>
    <name evidence="4" type="ORF">AWC23_21805</name>
</gene>
<keyword evidence="2" id="KW-0012">Acyltransferase</keyword>
<feature type="domain" description="N-acetyltransferase" evidence="3">
    <location>
        <begin position="35"/>
        <end position="175"/>
    </location>
</feature>
<dbReference type="RefSeq" id="WP_085257589.1">
    <property type="nucleotide sequence ID" value="NZ_AP022573.1"/>
</dbReference>
<evidence type="ECO:0000256" key="2">
    <source>
        <dbReference type="ARBA" id="ARBA00023315"/>
    </source>
</evidence>
<dbReference type="EMBL" id="LQPR01000055">
    <property type="protein sequence ID" value="ORW68067.1"/>
    <property type="molecule type" value="Genomic_DNA"/>
</dbReference>
<dbReference type="CDD" id="cd04301">
    <property type="entry name" value="NAT_SF"/>
    <property type="match status" value="1"/>
</dbReference>
<keyword evidence="5" id="KW-1185">Reference proteome</keyword>
<dbReference type="AlphaFoldDB" id="A0AAJ3TTH0"/>
<protein>
    <submittedName>
        <fullName evidence="4">GNAT family acetyltransferase</fullName>
    </submittedName>
</protein>
<accession>A0AAJ3TTH0</accession>
<evidence type="ECO:0000313" key="4">
    <source>
        <dbReference type="EMBL" id="ORW68067.1"/>
    </source>
</evidence>
<reference evidence="4 5" key="1">
    <citation type="submission" date="2016-01" db="EMBL/GenBank/DDBJ databases">
        <title>The new phylogeny of the genus Mycobacterium.</title>
        <authorList>
            <person name="Tarcisio F."/>
            <person name="Conor M."/>
            <person name="Antonella G."/>
            <person name="Elisabetta G."/>
            <person name="Giulia F.S."/>
            <person name="Sara T."/>
            <person name="Anna F."/>
            <person name="Clotilde B."/>
            <person name="Roberto B."/>
            <person name="Veronica D.S."/>
            <person name="Fabio R."/>
            <person name="Monica P."/>
            <person name="Olivier J."/>
            <person name="Enrico T."/>
            <person name="Nicola S."/>
        </authorList>
    </citation>
    <scope>NUCLEOTIDE SEQUENCE [LARGE SCALE GENOMIC DNA]</scope>
    <source>
        <strain evidence="4 5">DSM 44616</strain>
    </source>
</reference>
<dbReference type="PROSITE" id="PS51186">
    <property type="entry name" value="GNAT"/>
    <property type="match status" value="1"/>
</dbReference>
<dbReference type="Proteomes" id="UP000193387">
    <property type="component" value="Unassembled WGS sequence"/>
</dbReference>
<dbReference type="InterPro" id="IPR050832">
    <property type="entry name" value="Bact_Acetyltransf"/>
</dbReference>
<dbReference type="GO" id="GO:0016747">
    <property type="term" value="F:acyltransferase activity, transferring groups other than amino-acyl groups"/>
    <property type="evidence" value="ECO:0007669"/>
    <property type="project" value="InterPro"/>
</dbReference>
<dbReference type="InterPro" id="IPR000182">
    <property type="entry name" value="GNAT_dom"/>
</dbReference>
<evidence type="ECO:0000259" key="3">
    <source>
        <dbReference type="PROSITE" id="PS51186"/>
    </source>
</evidence>
<sequence length="176" mass="19123">MESLIRGESLTPAVDLAAPGSVDTGELAAVAAHTFPLACPPGTAAENIASFIEANLSAERFAEYLADPRRAILTARHDGRIVGYAMLVREGDTAELSKIYVLADYHGAGVSAALMDRTLATARGWGVRRVWLGVNQQNHRAQRFYTKSGFVVDGTRTFRVGTRIEDDYVMVRVLAR</sequence>
<comment type="caution">
    <text evidence="4">The sequence shown here is derived from an EMBL/GenBank/DDBJ whole genome shotgun (WGS) entry which is preliminary data.</text>
</comment>
<dbReference type="SUPFAM" id="SSF55729">
    <property type="entry name" value="Acyl-CoA N-acyltransferases (Nat)"/>
    <property type="match status" value="1"/>
</dbReference>
<keyword evidence="1" id="KW-0808">Transferase</keyword>
<dbReference type="InterPro" id="IPR016181">
    <property type="entry name" value="Acyl_CoA_acyltransferase"/>
</dbReference>
<evidence type="ECO:0000256" key="1">
    <source>
        <dbReference type="ARBA" id="ARBA00022679"/>
    </source>
</evidence>
<name>A0AAJ3TTH0_9MYCO</name>
<dbReference type="Gene3D" id="3.40.630.30">
    <property type="match status" value="1"/>
</dbReference>